<dbReference type="Proteomes" id="UP000199371">
    <property type="component" value="Unassembled WGS sequence"/>
</dbReference>
<organism evidence="2 3">
    <name type="scientific">Rheinheimera pacifica</name>
    <dbReference type="NCBI Taxonomy" id="173990"/>
    <lineage>
        <taxon>Bacteria</taxon>
        <taxon>Pseudomonadati</taxon>
        <taxon>Pseudomonadota</taxon>
        <taxon>Gammaproteobacteria</taxon>
        <taxon>Chromatiales</taxon>
        <taxon>Chromatiaceae</taxon>
        <taxon>Rheinheimera</taxon>
    </lineage>
</organism>
<dbReference type="GO" id="GO:0010288">
    <property type="term" value="P:response to lead ion"/>
    <property type="evidence" value="ECO:0007669"/>
    <property type="project" value="TreeGrafter"/>
</dbReference>
<gene>
    <name evidence="2" type="ORF">SAMN05660691_01161</name>
</gene>
<dbReference type="PROSITE" id="PS50987">
    <property type="entry name" value="HTH_ARSR_2"/>
    <property type="match status" value="1"/>
</dbReference>
<dbReference type="GO" id="GO:0032791">
    <property type="term" value="F:lead ion binding"/>
    <property type="evidence" value="ECO:0007669"/>
    <property type="project" value="TreeGrafter"/>
</dbReference>
<dbReference type="SMART" id="SM00418">
    <property type="entry name" value="HTH_ARSR"/>
    <property type="match status" value="1"/>
</dbReference>
<dbReference type="GO" id="GO:0046686">
    <property type="term" value="P:response to cadmium ion"/>
    <property type="evidence" value="ECO:0007669"/>
    <property type="project" value="TreeGrafter"/>
</dbReference>
<dbReference type="SUPFAM" id="SSF46785">
    <property type="entry name" value="Winged helix' DNA-binding domain"/>
    <property type="match status" value="1"/>
</dbReference>
<proteinExistence type="predicted"/>
<dbReference type="AlphaFoldDB" id="A0A1H6KQ27"/>
<dbReference type="InterPro" id="IPR001845">
    <property type="entry name" value="HTH_ArsR_DNA-bd_dom"/>
</dbReference>
<dbReference type="Gene3D" id="1.10.10.10">
    <property type="entry name" value="Winged helix-like DNA-binding domain superfamily/Winged helix DNA-binding domain"/>
    <property type="match status" value="1"/>
</dbReference>
<dbReference type="InterPro" id="IPR036390">
    <property type="entry name" value="WH_DNA-bd_sf"/>
</dbReference>
<dbReference type="Pfam" id="PF12840">
    <property type="entry name" value="HTH_20"/>
    <property type="match status" value="1"/>
</dbReference>
<reference evidence="3" key="1">
    <citation type="submission" date="2016-10" db="EMBL/GenBank/DDBJ databases">
        <authorList>
            <person name="Varghese N."/>
            <person name="Submissions S."/>
        </authorList>
    </citation>
    <scope>NUCLEOTIDE SEQUENCE [LARGE SCALE GENOMIC DNA]</scope>
    <source>
        <strain evidence="3">DSM 17616</strain>
    </source>
</reference>
<keyword evidence="3" id="KW-1185">Reference proteome</keyword>
<dbReference type="OrthoDB" id="9797716at2"/>
<dbReference type="PANTHER" id="PTHR39168">
    <property type="entry name" value="TRANSCRIPTIONAL REGULATOR-RELATED"/>
    <property type="match status" value="1"/>
</dbReference>
<evidence type="ECO:0000313" key="3">
    <source>
        <dbReference type="Proteomes" id="UP000199371"/>
    </source>
</evidence>
<dbReference type="GO" id="GO:0003677">
    <property type="term" value="F:DNA binding"/>
    <property type="evidence" value="ECO:0007669"/>
    <property type="project" value="TreeGrafter"/>
</dbReference>
<dbReference type="CDD" id="cd00090">
    <property type="entry name" value="HTH_ARSR"/>
    <property type="match status" value="1"/>
</dbReference>
<dbReference type="InterPro" id="IPR036388">
    <property type="entry name" value="WH-like_DNA-bd_sf"/>
</dbReference>
<dbReference type="InterPro" id="IPR011991">
    <property type="entry name" value="ArsR-like_HTH"/>
</dbReference>
<name>A0A1H6KQ27_9GAMM</name>
<sequence>MRIELSGKTDMQPNIAIVANLIGDNARAKMLTALLGGKALTATELALEADIMPPTASSHLAKLLSGDLVCVRKQGRHKYFQLKDHAVAALLEQLLSISAASTNVVTTGPADSALRQARVCYDHLAGETAVMLYDSLLAQQLITEQLHTPAITDKGVAFFQQAGADFSRLNAANRPLCKACLDWSERRSHLAGALGHWVLADMLNNNWASQEPDSRAIRFNAKGLAAFRRRYFT</sequence>
<dbReference type="EMBL" id="FNXF01000003">
    <property type="protein sequence ID" value="SEH73977.1"/>
    <property type="molecule type" value="Genomic_DNA"/>
</dbReference>
<evidence type="ECO:0000259" key="1">
    <source>
        <dbReference type="PROSITE" id="PS50987"/>
    </source>
</evidence>
<accession>A0A1H6KQ27</accession>
<feature type="domain" description="HTH arsR-type" evidence="1">
    <location>
        <begin position="7"/>
        <end position="102"/>
    </location>
</feature>
<protein>
    <submittedName>
        <fullName evidence="2">Transcriptional regulator, ArsR family</fullName>
    </submittedName>
</protein>
<dbReference type="PANTHER" id="PTHR39168:SF1">
    <property type="entry name" value="TRANSCRIPTIONAL REGULATORY PROTEIN"/>
    <property type="match status" value="1"/>
</dbReference>
<dbReference type="GO" id="GO:0097063">
    <property type="term" value="F:cadmium ion sensor activity"/>
    <property type="evidence" value="ECO:0007669"/>
    <property type="project" value="TreeGrafter"/>
</dbReference>
<dbReference type="STRING" id="173990.SAMN05660691_01161"/>
<dbReference type="InterPro" id="IPR052543">
    <property type="entry name" value="HTH_Metal-responsive_Reg"/>
</dbReference>
<dbReference type="RefSeq" id="WP_092791200.1">
    <property type="nucleotide sequence ID" value="NZ_FNXF01000003.1"/>
</dbReference>
<dbReference type="GO" id="GO:0003700">
    <property type="term" value="F:DNA-binding transcription factor activity"/>
    <property type="evidence" value="ECO:0007669"/>
    <property type="project" value="InterPro"/>
</dbReference>
<evidence type="ECO:0000313" key="2">
    <source>
        <dbReference type="EMBL" id="SEH73977.1"/>
    </source>
</evidence>